<dbReference type="GO" id="GO:0016787">
    <property type="term" value="F:hydrolase activity"/>
    <property type="evidence" value="ECO:0007669"/>
    <property type="project" value="UniProtKB-KW"/>
</dbReference>
<evidence type="ECO:0000256" key="6">
    <source>
        <dbReference type="ARBA" id="ARBA00022833"/>
    </source>
</evidence>
<dbReference type="EMBL" id="UOGD01000192">
    <property type="protein sequence ID" value="VAX21267.1"/>
    <property type="molecule type" value="Genomic_DNA"/>
</dbReference>
<comment type="catalytic activity">
    <reaction evidence="9">
        <text>S-methyl-5'-thioadenosine + phosphate = 5-(methylsulfanyl)-alpha-D-ribose 1-phosphate + adenine</text>
        <dbReference type="Rhea" id="RHEA:11852"/>
        <dbReference type="ChEBI" id="CHEBI:16708"/>
        <dbReference type="ChEBI" id="CHEBI:17509"/>
        <dbReference type="ChEBI" id="CHEBI:43474"/>
        <dbReference type="ChEBI" id="CHEBI:58533"/>
        <dbReference type="EC" id="2.4.2.28"/>
    </reaction>
    <physiologicalReaction direction="left-to-right" evidence="9">
        <dbReference type="Rhea" id="RHEA:11853"/>
    </physiologicalReaction>
</comment>
<dbReference type="InterPro" id="IPR011324">
    <property type="entry name" value="Cytotoxic_necrot_fac-like_cat"/>
</dbReference>
<proteinExistence type="inferred from homology"/>
<evidence type="ECO:0000256" key="4">
    <source>
        <dbReference type="ARBA" id="ARBA00022723"/>
    </source>
</evidence>
<comment type="similarity">
    <text evidence="2">Belongs to the purine nucleoside phosphorylase YfiH/LACC1 family.</text>
</comment>
<dbReference type="AlphaFoldDB" id="A0A3B1CXB2"/>
<dbReference type="NCBIfam" id="TIGR00726">
    <property type="entry name" value="peptidoglycan editing factor PgeF"/>
    <property type="match status" value="1"/>
</dbReference>
<protein>
    <submittedName>
        <fullName evidence="10">FIG00003370: Multicopper polyphenol oxidase</fullName>
    </submittedName>
</protein>
<dbReference type="Gene3D" id="3.60.140.10">
    <property type="entry name" value="CNF1/YfiH-like putative cysteine hydrolases"/>
    <property type="match status" value="1"/>
</dbReference>
<keyword evidence="6" id="KW-0862">Zinc</keyword>
<sequence>FFNELELTTAQVAYQYQVHGNTIKVVESAGFVGECDALVTTRKNLGLAVTTADCTTIFIYDKINHVIAGVHSGWRGTAKNILGKTLKFLEKEFTSKPNALIVYIAPSISQKNYEVGKEVARRFNSKYKKKQGSKFLLDVSEVNYDILIEHGIPKNQIERSTLCSYDSPFLHSYRRDGARSGRALGVIAMRRLCIT</sequence>
<reference evidence="10" key="1">
    <citation type="submission" date="2018-06" db="EMBL/GenBank/DDBJ databases">
        <authorList>
            <person name="Zhirakovskaya E."/>
        </authorList>
    </citation>
    <scope>NUCLEOTIDE SEQUENCE</scope>
</reference>
<dbReference type="CDD" id="cd16833">
    <property type="entry name" value="YfiH"/>
    <property type="match status" value="1"/>
</dbReference>
<dbReference type="PANTHER" id="PTHR30616:SF2">
    <property type="entry name" value="PURINE NUCLEOSIDE PHOSPHORYLASE LACC1"/>
    <property type="match status" value="1"/>
</dbReference>
<keyword evidence="5" id="KW-0378">Hydrolase</keyword>
<evidence type="ECO:0000256" key="9">
    <source>
        <dbReference type="ARBA" id="ARBA00049893"/>
    </source>
</evidence>
<keyword evidence="3" id="KW-0808">Transferase</keyword>
<evidence type="ECO:0000313" key="10">
    <source>
        <dbReference type="EMBL" id="VAX21267.1"/>
    </source>
</evidence>
<name>A0A3B1CXB2_9ZZZZ</name>
<comment type="catalytic activity">
    <reaction evidence="1">
        <text>inosine + phosphate = alpha-D-ribose 1-phosphate + hypoxanthine</text>
        <dbReference type="Rhea" id="RHEA:27646"/>
        <dbReference type="ChEBI" id="CHEBI:17368"/>
        <dbReference type="ChEBI" id="CHEBI:17596"/>
        <dbReference type="ChEBI" id="CHEBI:43474"/>
        <dbReference type="ChEBI" id="CHEBI:57720"/>
        <dbReference type="EC" id="2.4.2.1"/>
    </reaction>
    <physiologicalReaction direction="left-to-right" evidence="1">
        <dbReference type="Rhea" id="RHEA:27647"/>
    </physiologicalReaction>
</comment>
<keyword evidence="4" id="KW-0479">Metal-binding</keyword>
<comment type="catalytic activity">
    <reaction evidence="8">
        <text>adenosine + phosphate = alpha-D-ribose 1-phosphate + adenine</text>
        <dbReference type="Rhea" id="RHEA:27642"/>
        <dbReference type="ChEBI" id="CHEBI:16335"/>
        <dbReference type="ChEBI" id="CHEBI:16708"/>
        <dbReference type="ChEBI" id="CHEBI:43474"/>
        <dbReference type="ChEBI" id="CHEBI:57720"/>
        <dbReference type="EC" id="2.4.2.1"/>
    </reaction>
    <physiologicalReaction direction="left-to-right" evidence="8">
        <dbReference type="Rhea" id="RHEA:27643"/>
    </physiologicalReaction>
</comment>
<evidence type="ECO:0000256" key="8">
    <source>
        <dbReference type="ARBA" id="ARBA00048968"/>
    </source>
</evidence>
<dbReference type="SUPFAM" id="SSF64438">
    <property type="entry name" value="CNF1/YfiH-like putative cysteine hydrolases"/>
    <property type="match status" value="1"/>
</dbReference>
<dbReference type="Pfam" id="PF02578">
    <property type="entry name" value="Cu-oxidase_4"/>
    <property type="match status" value="1"/>
</dbReference>
<dbReference type="GO" id="GO:0005507">
    <property type="term" value="F:copper ion binding"/>
    <property type="evidence" value="ECO:0007669"/>
    <property type="project" value="TreeGrafter"/>
</dbReference>
<dbReference type="PANTHER" id="PTHR30616">
    <property type="entry name" value="UNCHARACTERIZED PROTEIN YFIH"/>
    <property type="match status" value="1"/>
</dbReference>
<organism evidence="10">
    <name type="scientific">hydrothermal vent metagenome</name>
    <dbReference type="NCBI Taxonomy" id="652676"/>
    <lineage>
        <taxon>unclassified sequences</taxon>
        <taxon>metagenomes</taxon>
        <taxon>ecological metagenomes</taxon>
    </lineage>
</organism>
<comment type="catalytic activity">
    <reaction evidence="7">
        <text>adenosine + H2O + H(+) = inosine + NH4(+)</text>
        <dbReference type="Rhea" id="RHEA:24408"/>
        <dbReference type="ChEBI" id="CHEBI:15377"/>
        <dbReference type="ChEBI" id="CHEBI:15378"/>
        <dbReference type="ChEBI" id="CHEBI:16335"/>
        <dbReference type="ChEBI" id="CHEBI:17596"/>
        <dbReference type="ChEBI" id="CHEBI:28938"/>
        <dbReference type="EC" id="3.5.4.4"/>
    </reaction>
    <physiologicalReaction direction="left-to-right" evidence="7">
        <dbReference type="Rhea" id="RHEA:24409"/>
    </physiologicalReaction>
</comment>
<dbReference type="InterPro" id="IPR003730">
    <property type="entry name" value="Cu_polyphenol_OxRdtase"/>
</dbReference>
<evidence type="ECO:0000256" key="5">
    <source>
        <dbReference type="ARBA" id="ARBA00022801"/>
    </source>
</evidence>
<dbReference type="InterPro" id="IPR038371">
    <property type="entry name" value="Cu_polyphenol_OxRdtase_sf"/>
</dbReference>
<accession>A0A3B1CXB2</accession>
<evidence type="ECO:0000256" key="7">
    <source>
        <dbReference type="ARBA" id="ARBA00047989"/>
    </source>
</evidence>
<dbReference type="GO" id="GO:0017061">
    <property type="term" value="F:S-methyl-5-thioadenosine phosphorylase activity"/>
    <property type="evidence" value="ECO:0007669"/>
    <property type="project" value="UniProtKB-EC"/>
</dbReference>
<evidence type="ECO:0000256" key="2">
    <source>
        <dbReference type="ARBA" id="ARBA00007353"/>
    </source>
</evidence>
<evidence type="ECO:0000256" key="3">
    <source>
        <dbReference type="ARBA" id="ARBA00022679"/>
    </source>
</evidence>
<feature type="non-terminal residue" evidence="10">
    <location>
        <position position="1"/>
    </location>
</feature>
<evidence type="ECO:0000256" key="1">
    <source>
        <dbReference type="ARBA" id="ARBA00000553"/>
    </source>
</evidence>
<gene>
    <name evidence="10" type="ORF">MNBD_IGNAVI01-901</name>
</gene>